<evidence type="ECO:0000313" key="2">
    <source>
        <dbReference type="Proteomes" id="UP000789525"/>
    </source>
</evidence>
<feature type="non-terminal residue" evidence="1">
    <location>
        <position position="451"/>
    </location>
</feature>
<comment type="caution">
    <text evidence="1">The sequence shown here is derived from an EMBL/GenBank/DDBJ whole genome shotgun (WGS) entry which is preliminary data.</text>
</comment>
<evidence type="ECO:0000313" key="1">
    <source>
        <dbReference type="EMBL" id="CAG8684543.1"/>
    </source>
</evidence>
<dbReference type="Proteomes" id="UP000789525">
    <property type="component" value="Unassembled WGS sequence"/>
</dbReference>
<protein>
    <submittedName>
        <fullName evidence="1">2107_t:CDS:1</fullName>
    </submittedName>
</protein>
<organism evidence="1 2">
    <name type="scientific">Acaulospora colombiana</name>
    <dbReference type="NCBI Taxonomy" id="27376"/>
    <lineage>
        <taxon>Eukaryota</taxon>
        <taxon>Fungi</taxon>
        <taxon>Fungi incertae sedis</taxon>
        <taxon>Mucoromycota</taxon>
        <taxon>Glomeromycotina</taxon>
        <taxon>Glomeromycetes</taxon>
        <taxon>Diversisporales</taxon>
        <taxon>Acaulosporaceae</taxon>
        <taxon>Acaulospora</taxon>
    </lineage>
</organism>
<reference evidence="1" key="1">
    <citation type="submission" date="2021-06" db="EMBL/GenBank/DDBJ databases">
        <authorList>
            <person name="Kallberg Y."/>
            <person name="Tangrot J."/>
            <person name="Rosling A."/>
        </authorList>
    </citation>
    <scope>NUCLEOTIDE SEQUENCE</scope>
    <source>
        <strain evidence="1">CL356</strain>
    </source>
</reference>
<dbReference type="EMBL" id="CAJVPT010027673">
    <property type="protein sequence ID" value="CAG8684543.1"/>
    <property type="molecule type" value="Genomic_DNA"/>
</dbReference>
<accession>A0ACA9P341</accession>
<gene>
    <name evidence="1" type="ORF">ACOLOM_LOCUS9491</name>
</gene>
<sequence length="451" mass="51358">SSLWGDGSDIETWFNSRQSFWSLLHFYAIAKGATSEKIGSLSDAYQNGVDKSVKDFKVDGSLKEDTGHHPGPAIGSIGDYTSGRTSKGLKLEYQWGEFTRITQWTTFMRIIGLIQNNIKDIFPRIMNEIKHSQQDVQQTVLRVHEQLVRHVKKDMPQLIDIFRHSNQVVREAAVTDMVPQIMILFTDPNSLIHQTAVAAIGKVSHYGKYTGFRRVLRLIESVEWLHGIVKDAIPRVVETIQGFDPKLRAAAIVNLIQLTQYEMVQNGIFPLIYTFQNTDPSAYQEVILLFGSLAKYGRDLDWLQDMIKDMTPQVIVLFKDSNPAIRCAAGQLIGQLAQFESNVREEAVKSFGQLAQCGGFDSVWANRPTWFVFHRDGVQNYRHKSAERLQYAIRSEVPKLVGTFKHLDVQARYWLQGTIRDAIPQFIEVFEDSEYATCQEAVEAFVQIAQH</sequence>
<name>A0ACA9P341_9GLOM</name>
<feature type="non-terminal residue" evidence="1">
    <location>
        <position position="1"/>
    </location>
</feature>
<proteinExistence type="predicted"/>
<keyword evidence="2" id="KW-1185">Reference proteome</keyword>